<organism evidence="2 3">
    <name type="scientific">Roseomonas nitratireducens</name>
    <dbReference type="NCBI Taxonomy" id="2820810"/>
    <lineage>
        <taxon>Bacteria</taxon>
        <taxon>Pseudomonadati</taxon>
        <taxon>Pseudomonadota</taxon>
        <taxon>Alphaproteobacteria</taxon>
        <taxon>Acetobacterales</taxon>
        <taxon>Roseomonadaceae</taxon>
        <taxon>Roseomonas</taxon>
    </lineage>
</organism>
<gene>
    <name evidence="2" type="ORF">J5Y09_14995</name>
</gene>
<dbReference type="EMBL" id="JAGIYZ010000014">
    <property type="protein sequence ID" value="MBP0465230.1"/>
    <property type="molecule type" value="Genomic_DNA"/>
</dbReference>
<reference evidence="2 3" key="1">
    <citation type="submission" date="2021-03" db="EMBL/GenBank/DDBJ databases">
        <authorList>
            <person name="So Y."/>
        </authorList>
    </citation>
    <scope>NUCLEOTIDE SEQUENCE [LARGE SCALE GENOMIC DNA]</scope>
    <source>
        <strain evidence="2 3">PWR1</strain>
    </source>
</reference>
<dbReference type="Proteomes" id="UP000680815">
    <property type="component" value="Unassembled WGS sequence"/>
</dbReference>
<name>A0ABS4AV32_9PROT</name>
<evidence type="ECO:0008006" key="4">
    <source>
        <dbReference type="Google" id="ProtNLM"/>
    </source>
</evidence>
<keyword evidence="1" id="KW-0812">Transmembrane</keyword>
<dbReference type="RefSeq" id="WP_209352619.1">
    <property type="nucleotide sequence ID" value="NZ_JAGIYZ010000014.1"/>
</dbReference>
<feature type="transmembrane region" description="Helical" evidence="1">
    <location>
        <begin position="14"/>
        <end position="32"/>
    </location>
</feature>
<proteinExistence type="predicted"/>
<evidence type="ECO:0000256" key="1">
    <source>
        <dbReference type="SAM" id="Phobius"/>
    </source>
</evidence>
<protein>
    <recommendedName>
        <fullName evidence="4">HEAT repeat domain-containing protein</fullName>
    </recommendedName>
</protein>
<accession>A0ABS4AV32</accession>
<evidence type="ECO:0000313" key="3">
    <source>
        <dbReference type="Proteomes" id="UP000680815"/>
    </source>
</evidence>
<keyword evidence="1" id="KW-0472">Membrane</keyword>
<feature type="transmembrane region" description="Helical" evidence="1">
    <location>
        <begin position="39"/>
        <end position="60"/>
    </location>
</feature>
<keyword evidence="1" id="KW-1133">Transmembrane helix</keyword>
<sequence>MSAHEEAPSPITEALAALLVLVVAILEGWILVRAVADPTAIPAALQLHGLIALGTLLAAYGLRRAGGDDPAFLLFVVAAVFLGPLGVAGAAVAALLRRLFVLRARPFAEWYVALFPEERQDRTREIYERVVLRGHGPAERSTVAPFADVIALGSLQEKQAAIALIASGFRPEFANALRAALNDQEAAVRVQAAAAVARIEQQFLQRSMTLDARRSADPDNRDLIMEAARHHEALSATGLIDETRARESAEDALALYLDAVARTPAGPARTDATAAAGRLLLRLGRAEEAVRLLAPAAEEDQASPSLVAAYLEGLFRLHRYVDLREFCLRLREAGAARLPDQVEEALSLWTEDASQPMLPAKAA</sequence>
<evidence type="ECO:0000313" key="2">
    <source>
        <dbReference type="EMBL" id="MBP0465230.1"/>
    </source>
</evidence>
<feature type="transmembrane region" description="Helical" evidence="1">
    <location>
        <begin position="72"/>
        <end position="96"/>
    </location>
</feature>
<keyword evidence="3" id="KW-1185">Reference proteome</keyword>
<comment type="caution">
    <text evidence="2">The sequence shown here is derived from an EMBL/GenBank/DDBJ whole genome shotgun (WGS) entry which is preliminary data.</text>
</comment>